<organism evidence="1 2">
    <name type="scientific">Lelliottia aquatilis</name>
    <dbReference type="NCBI Taxonomy" id="2080838"/>
    <lineage>
        <taxon>Bacteria</taxon>
        <taxon>Pseudomonadati</taxon>
        <taxon>Pseudomonadota</taxon>
        <taxon>Gammaproteobacteria</taxon>
        <taxon>Enterobacterales</taxon>
        <taxon>Enterobacteriaceae</taxon>
        <taxon>Lelliottia</taxon>
    </lineage>
</organism>
<sequence length="248" mass="27042">METVIQALEKMGRATYREVAVRLDIEPVEALNMLREQREQGLCDFSDGGWFVGKLKDQKSRPEPVPAPAAGKIALRGEEPKTISIEEITRLLTQRGAIDTVAIAREFGRNARGITAWMGSLARKGIVVKNGQGRGVTWSLPMAPTEPAPVPAAVEPVSAVSSEPELTVPSQPKNVAQIVSEIPSFTEGRATLQAVPTVRVISREIRRTKSKLANLEILRDAVRVVGRHKHLVQQLVNAEGDHAKTKNA</sequence>
<dbReference type="RefSeq" id="WP_103948532.1">
    <property type="nucleotide sequence ID" value="NZ_PQVU01000001.1"/>
</dbReference>
<protein>
    <recommendedName>
        <fullName evidence="3">DUF1627 domain-containing protein</fullName>
    </recommendedName>
</protein>
<gene>
    <name evidence="1" type="ORF">C3712_08325</name>
</gene>
<reference evidence="1 2" key="1">
    <citation type="submission" date="2018-02" db="EMBL/GenBank/DDBJ databases">
        <title>Lelliotia aquatilis sp. nov., isolated from drinking water.</title>
        <authorList>
            <person name="Kaempfer P."/>
            <person name="Glaeser S."/>
            <person name="Exner M."/>
            <person name="Doijad S."/>
            <person name="Chakraborty T."/>
        </authorList>
    </citation>
    <scope>NUCLEOTIDE SEQUENCE [LARGE SCALE GENOMIC DNA]</scope>
    <source>
        <strain evidence="1 2">6331-17</strain>
    </source>
</reference>
<keyword evidence="2" id="KW-1185">Reference proteome</keyword>
<dbReference type="Proteomes" id="UP000237025">
    <property type="component" value="Unassembled WGS sequence"/>
</dbReference>
<proteinExistence type="predicted"/>
<accession>A0ABX5A398</accession>
<dbReference type="Pfam" id="PF07789">
    <property type="entry name" value="DUF1627"/>
    <property type="match status" value="1"/>
</dbReference>
<dbReference type="EMBL" id="PQVW01000004">
    <property type="protein sequence ID" value="POZ24204.1"/>
    <property type="molecule type" value="Genomic_DNA"/>
</dbReference>
<comment type="caution">
    <text evidence="1">The sequence shown here is derived from an EMBL/GenBank/DDBJ whole genome shotgun (WGS) entry which is preliminary data.</text>
</comment>
<evidence type="ECO:0008006" key="3">
    <source>
        <dbReference type="Google" id="ProtNLM"/>
    </source>
</evidence>
<evidence type="ECO:0000313" key="2">
    <source>
        <dbReference type="Proteomes" id="UP000237025"/>
    </source>
</evidence>
<evidence type="ECO:0000313" key="1">
    <source>
        <dbReference type="EMBL" id="POZ24204.1"/>
    </source>
</evidence>
<name>A0ABX5A398_9ENTR</name>
<dbReference type="InterPro" id="IPR012432">
    <property type="entry name" value="DUF1627"/>
</dbReference>